<evidence type="ECO:0000313" key="1">
    <source>
        <dbReference type="EMBL" id="KAH0546675.1"/>
    </source>
</evidence>
<reference evidence="1 2" key="1">
    <citation type="journal article" date="2021" name="J. Hered.">
        <title>A chromosome-level genome assembly of the parasitoid wasp, Cotesia glomerata (Hymenoptera: Braconidae).</title>
        <authorList>
            <person name="Pinto B.J."/>
            <person name="Weis J.J."/>
            <person name="Gamble T."/>
            <person name="Ode P.J."/>
            <person name="Paul R."/>
            <person name="Zaspel J.M."/>
        </authorList>
    </citation>
    <scope>NUCLEOTIDE SEQUENCE [LARGE SCALE GENOMIC DNA]</scope>
    <source>
        <strain evidence="1">CgM1</strain>
    </source>
</reference>
<comment type="caution">
    <text evidence="1">The sequence shown here is derived from an EMBL/GenBank/DDBJ whole genome shotgun (WGS) entry which is preliminary data.</text>
</comment>
<name>A0AAV7I914_COTGL</name>
<dbReference type="Proteomes" id="UP000826195">
    <property type="component" value="Unassembled WGS sequence"/>
</dbReference>
<evidence type="ECO:0000313" key="2">
    <source>
        <dbReference type="Proteomes" id="UP000826195"/>
    </source>
</evidence>
<gene>
    <name evidence="1" type="ORF">KQX54_013541</name>
</gene>
<organism evidence="1 2">
    <name type="scientific">Cotesia glomerata</name>
    <name type="common">Lepidopteran parasitic wasp</name>
    <name type="synonym">Apanteles glomeratus</name>
    <dbReference type="NCBI Taxonomy" id="32391"/>
    <lineage>
        <taxon>Eukaryota</taxon>
        <taxon>Metazoa</taxon>
        <taxon>Ecdysozoa</taxon>
        <taxon>Arthropoda</taxon>
        <taxon>Hexapoda</taxon>
        <taxon>Insecta</taxon>
        <taxon>Pterygota</taxon>
        <taxon>Neoptera</taxon>
        <taxon>Endopterygota</taxon>
        <taxon>Hymenoptera</taxon>
        <taxon>Apocrita</taxon>
        <taxon>Ichneumonoidea</taxon>
        <taxon>Braconidae</taxon>
        <taxon>Microgastrinae</taxon>
        <taxon>Cotesia</taxon>
    </lineage>
</organism>
<accession>A0AAV7I914</accession>
<proteinExistence type="predicted"/>
<dbReference type="AlphaFoldDB" id="A0AAV7I914"/>
<keyword evidence="2" id="KW-1185">Reference proteome</keyword>
<dbReference type="EMBL" id="JAHXZJ010002237">
    <property type="protein sequence ID" value="KAH0546675.1"/>
    <property type="molecule type" value="Genomic_DNA"/>
</dbReference>
<protein>
    <submittedName>
        <fullName evidence="1">Uncharacterized protein</fullName>
    </submittedName>
</protein>
<sequence length="146" mass="17083">MDAYRPGAIKSVAMDSWNSYTLITTGKHESREEKKETKARNAAIEELWIKVEGFRSLNEPGRSKRLLKSIDEMPEIQSLKKFEEDKIRELINNVTENTELEVSYHSLGLIRMKNNDGDNMVEPLRFFRRRCLATGEKILFRVDYVE</sequence>